<accession>A0A3N2D7M9</accession>
<dbReference type="PANTHER" id="PTHR33392">
    <property type="entry name" value="POLYISOPRENYL-TEICHOIC ACID--PEPTIDOGLYCAN TEICHOIC ACID TRANSFERASE TAGU"/>
    <property type="match status" value="1"/>
</dbReference>
<evidence type="ECO:0000259" key="4">
    <source>
        <dbReference type="Pfam" id="PF03816"/>
    </source>
</evidence>
<dbReference type="InterPro" id="IPR004474">
    <property type="entry name" value="LytR_CpsA_psr"/>
</dbReference>
<evidence type="ECO:0000313" key="6">
    <source>
        <dbReference type="Proteomes" id="UP000275356"/>
    </source>
</evidence>
<keyword evidence="6" id="KW-1185">Reference proteome</keyword>
<comment type="similarity">
    <text evidence="1">Belongs to the LytR/CpsA/Psr (LCP) family.</text>
</comment>
<protein>
    <submittedName>
        <fullName evidence="5">LytR family transcriptional attenuator</fullName>
    </submittedName>
</protein>
<reference evidence="5 6" key="1">
    <citation type="submission" date="2018-11" db="EMBL/GenBank/DDBJ databases">
        <title>Sequencing the genomes of 1000 actinobacteria strains.</title>
        <authorList>
            <person name="Klenk H.-P."/>
        </authorList>
    </citation>
    <scope>NUCLEOTIDE SEQUENCE [LARGE SCALE GENOMIC DNA]</scope>
    <source>
        <strain evidence="5 6">DSM 13521</strain>
    </source>
</reference>
<feature type="region of interest" description="Disordered" evidence="2">
    <location>
        <begin position="1"/>
        <end position="51"/>
    </location>
</feature>
<feature type="compositionally biased region" description="Gly residues" evidence="2">
    <location>
        <begin position="16"/>
        <end position="31"/>
    </location>
</feature>
<feature type="compositionally biased region" description="Pro residues" evidence="2">
    <location>
        <begin position="32"/>
        <end position="45"/>
    </location>
</feature>
<dbReference type="Proteomes" id="UP000275356">
    <property type="component" value="Unassembled WGS sequence"/>
</dbReference>
<dbReference type="AlphaFoldDB" id="A0A3N2D7M9"/>
<feature type="domain" description="Cell envelope-related transcriptional attenuator" evidence="4">
    <location>
        <begin position="125"/>
        <end position="268"/>
    </location>
</feature>
<sequence length="363" mass="37536">MGTPPASGARPVRVGGSAGSSRPGGPGGPGGPGRPPGGAPRPSARPPSRSRAVYRRRRIVVGILVVLVLLLAWPIGLVVWANGKIQHVDALTDRAPTPGTTYLLAGSDSRDDGSVGDQPDVTGARTDTIMLLTAPASGTPSLISLPRDVPIDYPGQGKVKLNAAYVYGGPEGLVSAVEGLTGITVDHYVEIGMLGVENVVDAVGGINLCWDTEVHDPESGMEWTPGCHDVDGAQALAFARMRKADPTGDIGRQLRQRMVIQAVMSEVKGTDVLVPGTQVKLVNAVTGSLVTSTGTGIIDLGKMALTFRDATGPNGYQGTPPIADYDYRGDGIGSTILLDPDGSALMWQQILDGTLPKAKDAEG</sequence>
<dbReference type="PANTHER" id="PTHR33392:SF6">
    <property type="entry name" value="POLYISOPRENYL-TEICHOIC ACID--PEPTIDOGLYCAN TEICHOIC ACID TRANSFERASE TAGU"/>
    <property type="match status" value="1"/>
</dbReference>
<dbReference type="Gene3D" id="3.40.630.190">
    <property type="entry name" value="LCP protein"/>
    <property type="match status" value="1"/>
</dbReference>
<name>A0A3N2D7M9_9MICO</name>
<dbReference type="InterPro" id="IPR050922">
    <property type="entry name" value="LytR/CpsA/Psr_CW_biosynth"/>
</dbReference>
<keyword evidence="3" id="KW-0812">Transmembrane</keyword>
<dbReference type="NCBIfam" id="TIGR00350">
    <property type="entry name" value="lytR_cpsA_psr"/>
    <property type="match status" value="1"/>
</dbReference>
<dbReference type="Pfam" id="PF03816">
    <property type="entry name" value="LytR_cpsA_psr"/>
    <property type="match status" value="1"/>
</dbReference>
<gene>
    <name evidence="5" type="ORF">EDD28_0327</name>
</gene>
<keyword evidence="3" id="KW-0472">Membrane</keyword>
<comment type="caution">
    <text evidence="5">The sequence shown here is derived from an EMBL/GenBank/DDBJ whole genome shotgun (WGS) entry which is preliminary data.</text>
</comment>
<evidence type="ECO:0000256" key="3">
    <source>
        <dbReference type="SAM" id="Phobius"/>
    </source>
</evidence>
<evidence type="ECO:0000256" key="2">
    <source>
        <dbReference type="SAM" id="MobiDB-lite"/>
    </source>
</evidence>
<keyword evidence="3" id="KW-1133">Transmembrane helix</keyword>
<organism evidence="5 6">
    <name type="scientific">Salana multivorans</name>
    <dbReference type="NCBI Taxonomy" id="120377"/>
    <lineage>
        <taxon>Bacteria</taxon>
        <taxon>Bacillati</taxon>
        <taxon>Actinomycetota</taxon>
        <taxon>Actinomycetes</taxon>
        <taxon>Micrococcales</taxon>
        <taxon>Beutenbergiaceae</taxon>
        <taxon>Salana</taxon>
    </lineage>
</organism>
<dbReference type="EMBL" id="RKHQ01000001">
    <property type="protein sequence ID" value="ROR95765.1"/>
    <property type="molecule type" value="Genomic_DNA"/>
</dbReference>
<evidence type="ECO:0000256" key="1">
    <source>
        <dbReference type="ARBA" id="ARBA00006068"/>
    </source>
</evidence>
<feature type="transmembrane region" description="Helical" evidence="3">
    <location>
        <begin position="59"/>
        <end position="81"/>
    </location>
</feature>
<proteinExistence type="inferred from homology"/>
<evidence type="ECO:0000313" key="5">
    <source>
        <dbReference type="EMBL" id="ROR95765.1"/>
    </source>
</evidence>